<accession>A0ABU6VUR1</accession>
<name>A0ABU6VUR1_9FABA</name>
<organism evidence="1 2">
    <name type="scientific">Stylosanthes scabra</name>
    <dbReference type="NCBI Taxonomy" id="79078"/>
    <lineage>
        <taxon>Eukaryota</taxon>
        <taxon>Viridiplantae</taxon>
        <taxon>Streptophyta</taxon>
        <taxon>Embryophyta</taxon>
        <taxon>Tracheophyta</taxon>
        <taxon>Spermatophyta</taxon>
        <taxon>Magnoliopsida</taxon>
        <taxon>eudicotyledons</taxon>
        <taxon>Gunneridae</taxon>
        <taxon>Pentapetalae</taxon>
        <taxon>rosids</taxon>
        <taxon>fabids</taxon>
        <taxon>Fabales</taxon>
        <taxon>Fabaceae</taxon>
        <taxon>Papilionoideae</taxon>
        <taxon>50 kb inversion clade</taxon>
        <taxon>dalbergioids sensu lato</taxon>
        <taxon>Dalbergieae</taxon>
        <taxon>Pterocarpus clade</taxon>
        <taxon>Stylosanthes</taxon>
    </lineage>
</organism>
<dbReference type="EMBL" id="JASCZI010153150">
    <property type="protein sequence ID" value="MED6177107.1"/>
    <property type="molecule type" value="Genomic_DNA"/>
</dbReference>
<dbReference type="Proteomes" id="UP001341840">
    <property type="component" value="Unassembled WGS sequence"/>
</dbReference>
<evidence type="ECO:0000313" key="1">
    <source>
        <dbReference type="EMBL" id="MED6177107.1"/>
    </source>
</evidence>
<protein>
    <submittedName>
        <fullName evidence="1">Uncharacterized protein</fullName>
    </submittedName>
</protein>
<proteinExistence type="predicted"/>
<feature type="non-terminal residue" evidence="1">
    <location>
        <position position="1"/>
    </location>
</feature>
<comment type="caution">
    <text evidence="1">The sequence shown here is derived from an EMBL/GenBank/DDBJ whole genome shotgun (WGS) entry which is preliminary data.</text>
</comment>
<keyword evidence="2" id="KW-1185">Reference proteome</keyword>
<gene>
    <name evidence="1" type="ORF">PIB30_094740</name>
</gene>
<reference evidence="1 2" key="1">
    <citation type="journal article" date="2023" name="Plants (Basel)">
        <title>Bridging the Gap: Combining Genomics and Transcriptomics Approaches to Understand Stylosanthes scabra, an Orphan Legume from the Brazilian Caatinga.</title>
        <authorList>
            <person name="Ferreira-Neto J.R.C."/>
            <person name="da Silva M.D."/>
            <person name="Binneck E."/>
            <person name="de Melo N.F."/>
            <person name="da Silva R.H."/>
            <person name="de Melo A.L.T.M."/>
            <person name="Pandolfi V."/>
            <person name="Bustamante F.O."/>
            <person name="Brasileiro-Vidal A.C."/>
            <person name="Benko-Iseppon A.M."/>
        </authorList>
    </citation>
    <scope>NUCLEOTIDE SEQUENCE [LARGE SCALE GENOMIC DNA]</scope>
    <source>
        <tissue evidence="1">Leaves</tissue>
    </source>
</reference>
<sequence length="107" mass="11255">GEREEEDGAEEETRWLVVRLRLSGVRRPGGFDGGGGFEVVMEKSGGGCPKAGRLGGGREGGFDGGSGFGCEAVVIRMLEGDDGGRRLSLSKVVVLVARRWTVDDGDD</sequence>
<evidence type="ECO:0000313" key="2">
    <source>
        <dbReference type="Proteomes" id="UP001341840"/>
    </source>
</evidence>